<dbReference type="InterPro" id="IPR006099">
    <property type="entry name" value="MeMalonylCoA_mutase_a/b_cat"/>
</dbReference>
<gene>
    <name evidence="3" type="ORF">RM574_21475</name>
</gene>
<sequence>MKDTLDLSRTTGTATLALVCDAPTRAGFDPGDPAAAGAFGREGVALAHLGDVRRLFDGVPLDRVRLALPGGLTGMWLLALCLVTAEEQGLAPDGLGGTTYEERPAATALALRLRGDLTAYVSASLPHWAFRAGSLPGRGSPTAGPGDEAAAVAALARWRETREESTDRQGLADPYLWPSVRQSLDGLADAAIDGDCLMDATLDCVRAGVTTGEWAHTLRAALGAYESPAAYAHGVPASPAPYRTGRHRAPAGVR</sequence>
<dbReference type="EMBL" id="JAVRER010000037">
    <property type="protein sequence ID" value="MDT0418061.1"/>
    <property type="molecule type" value="Genomic_DNA"/>
</dbReference>
<reference evidence="4" key="1">
    <citation type="submission" date="2023-07" db="EMBL/GenBank/DDBJ databases">
        <title>30 novel species of actinomycetes from the DSMZ collection.</title>
        <authorList>
            <person name="Nouioui I."/>
        </authorList>
    </citation>
    <scope>NUCLEOTIDE SEQUENCE [LARGE SCALE GENOMIC DNA]</scope>
    <source>
        <strain evidence="4">DSM 41982</strain>
    </source>
</reference>
<dbReference type="RefSeq" id="WP_093853851.1">
    <property type="nucleotide sequence ID" value="NZ_JAVRER010000037.1"/>
</dbReference>
<dbReference type="PANTHER" id="PTHR48101">
    <property type="entry name" value="METHYLMALONYL-COA MUTASE, MITOCHONDRIAL-RELATED"/>
    <property type="match status" value="1"/>
</dbReference>
<evidence type="ECO:0000313" key="3">
    <source>
        <dbReference type="EMBL" id="MDT0418061.1"/>
    </source>
</evidence>
<name>A0ABD5EAJ4_9ACTN</name>
<evidence type="ECO:0000256" key="1">
    <source>
        <dbReference type="ARBA" id="ARBA00011870"/>
    </source>
</evidence>
<dbReference type="Proteomes" id="UP001183607">
    <property type="component" value="Unassembled WGS sequence"/>
</dbReference>
<dbReference type="GO" id="GO:0031419">
    <property type="term" value="F:cobalamin binding"/>
    <property type="evidence" value="ECO:0007669"/>
    <property type="project" value="UniProtKB-KW"/>
</dbReference>
<dbReference type="AlphaFoldDB" id="A0ABD5EAJ4"/>
<comment type="subunit">
    <text evidence="1">Heterodimer of an alpha and a beta chain.</text>
</comment>
<organism evidence="3 4">
    <name type="scientific">Streptomyces evansiae</name>
    <dbReference type="NCBI Taxonomy" id="3075535"/>
    <lineage>
        <taxon>Bacteria</taxon>
        <taxon>Bacillati</taxon>
        <taxon>Actinomycetota</taxon>
        <taxon>Actinomycetes</taxon>
        <taxon>Kitasatosporales</taxon>
        <taxon>Streptomycetaceae</taxon>
        <taxon>Streptomyces</taxon>
    </lineage>
</organism>
<dbReference type="Gene3D" id="3.20.20.240">
    <property type="entry name" value="Methylmalonyl-CoA mutase"/>
    <property type="match status" value="2"/>
</dbReference>
<protein>
    <submittedName>
        <fullName evidence="3">Methylmalonyl-CoA mutase family protein</fullName>
    </submittedName>
</protein>
<feature type="domain" description="Methylmalonyl-CoA mutase alpha/beta chain catalytic" evidence="2">
    <location>
        <begin position="11"/>
        <end position="99"/>
    </location>
</feature>
<comment type="caution">
    <text evidence="3">The sequence shown here is derived from an EMBL/GenBank/DDBJ whole genome shotgun (WGS) entry which is preliminary data.</text>
</comment>
<dbReference type="InterPro" id="IPR016176">
    <property type="entry name" value="Cbl-dep_enz_cat"/>
</dbReference>
<proteinExistence type="predicted"/>
<dbReference type="PANTHER" id="PTHR48101:SF3">
    <property type="entry name" value="COENZYME B12-DEPENDENT MUTASE"/>
    <property type="match status" value="1"/>
</dbReference>
<dbReference type="Pfam" id="PF01642">
    <property type="entry name" value="MM_CoA_mutase"/>
    <property type="match status" value="1"/>
</dbReference>
<evidence type="ECO:0000259" key="2">
    <source>
        <dbReference type="Pfam" id="PF01642"/>
    </source>
</evidence>
<dbReference type="GO" id="GO:0004494">
    <property type="term" value="F:methylmalonyl-CoA mutase activity"/>
    <property type="evidence" value="ECO:0007669"/>
    <property type="project" value="UniProtKB-EC"/>
</dbReference>
<evidence type="ECO:0000313" key="4">
    <source>
        <dbReference type="Proteomes" id="UP001183607"/>
    </source>
</evidence>
<dbReference type="SUPFAM" id="SSF51703">
    <property type="entry name" value="Cobalamin (vitamin B12)-dependent enzymes"/>
    <property type="match status" value="2"/>
</dbReference>
<accession>A0ABD5EAJ4</accession>